<dbReference type="RefSeq" id="WP_264323469.1">
    <property type="nucleotide sequence ID" value="NZ_JADEXQ010000005.1"/>
</dbReference>
<dbReference type="GO" id="GO:0010257">
    <property type="term" value="P:NADH dehydrogenase complex assembly"/>
    <property type="evidence" value="ECO:0007669"/>
    <property type="project" value="TreeGrafter"/>
</dbReference>
<dbReference type="AlphaFoldDB" id="A0A928VMM0"/>
<dbReference type="InterPro" id="IPR013857">
    <property type="entry name" value="NADH-UbQ_OxRdtase-assoc_prot30"/>
</dbReference>
<dbReference type="SUPFAM" id="SSF49785">
    <property type="entry name" value="Galactose-binding domain-like"/>
    <property type="match status" value="1"/>
</dbReference>
<evidence type="ECO:0000256" key="1">
    <source>
        <dbReference type="ARBA" id="ARBA00007884"/>
    </source>
</evidence>
<protein>
    <submittedName>
        <fullName evidence="3">CIA30 family protein</fullName>
    </submittedName>
</protein>
<dbReference type="PANTHER" id="PTHR13194:SF19">
    <property type="entry name" value="NAD(P)-BINDING ROSSMANN-FOLD SUPERFAMILY PROTEIN"/>
    <property type="match status" value="1"/>
</dbReference>
<evidence type="ECO:0000259" key="2">
    <source>
        <dbReference type="Pfam" id="PF08547"/>
    </source>
</evidence>
<reference evidence="3" key="1">
    <citation type="submission" date="2020-10" db="EMBL/GenBank/DDBJ databases">
        <authorList>
            <person name="Castelo-Branco R."/>
            <person name="Eusebio N."/>
            <person name="Adriana R."/>
            <person name="Vieira A."/>
            <person name="Brugerolle De Fraissinette N."/>
            <person name="Rezende De Castro R."/>
            <person name="Schneider M.P."/>
            <person name="Vasconcelos V."/>
            <person name="Leao P.N."/>
        </authorList>
    </citation>
    <scope>NUCLEOTIDE SEQUENCE</scope>
    <source>
        <strain evidence="3">LEGE 11480</strain>
    </source>
</reference>
<accession>A0A928VMM0</accession>
<evidence type="ECO:0000313" key="3">
    <source>
        <dbReference type="EMBL" id="MBE9028644.1"/>
    </source>
</evidence>
<name>A0A928VMM0_9CYAN</name>
<comment type="caution">
    <text evidence="3">The sequence shown here is derived from an EMBL/GenBank/DDBJ whole genome shotgun (WGS) entry which is preliminary data.</text>
</comment>
<keyword evidence="4" id="KW-1185">Reference proteome</keyword>
<comment type="similarity">
    <text evidence="1">Belongs to the CIA30 family.</text>
</comment>
<feature type="domain" description="NADH:ubiquinone oxidoreductase intermediate-associated protein 30" evidence="2">
    <location>
        <begin position="64"/>
        <end position="220"/>
    </location>
</feature>
<dbReference type="Gene3D" id="2.60.120.430">
    <property type="entry name" value="Galactose-binding lectin"/>
    <property type="match status" value="1"/>
</dbReference>
<dbReference type="InterPro" id="IPR039131">
    <property type="entry name" value="NDUFAF1"/>
</dbReference>
<dbReference type="Proteomes" id="UP000625316">
    <property type="component" value="Unassembled WGS sequence"/>
</dbReference>
<gene>
    <name evidence="3" type="ORF">IQ266_02585</name>
</gene>
<proteinExistence type="inferred from homology"/>
<organism evidence="3 4">
    <name type="scientific">Romeriopsis navalis LEGE 11480</name>
    <dbReference type="NCBI Taxonomy" id="2777977"/>
    <lineage>
        <taxon>Bacteria</taxon>
        <taxon>Bacillati</taxon>
        <taxon>Cyanobacteriota</taxon>
        <taxon>Cyanophyceae</taxon>
        <taxon>Leptolyngbyales</taxon>
        <taxon>Leptolyngbyaceae</taxon>
        <taxon>Romeriopsis</taxon>
        <taxon>Romeriopsis navalis</taxon>
    </lineage>
</organism>
<dbReference type="GO" id="GO:0051082">
    <property type="term" value="F:unfolded protein binding"/>
    <property type="evidence" value="ECO:0007669"/>
    <property type="project" value="TreeGrafter"/>
</dbReference>
<dbReference type="PANTHER" id="PTHR13194">
    <property type="entry name" value="COMPLEX I INTERMEDIATE-ASSOCIATED PROTEIN 30"/>
    <property type="match status" value="1"/>
</dbReference>
<sequence length="226" mass="25439">MSNQRQNWDLGRFVQTLDYFEAIPVVSWVQKMFQLNMPPPSPCAEVQANGDKVLFNFPLITDISQTWGAVDDVVMGGVSDSKIVRSPEGAWFTGNVSTANSGGFVSVRTRNFEPALDLSTSQGIKLKVKGDGQRYKFFMRSDVGWDSVAFAYSFDTVENKWITVQVPFSEMRGVVRARTLPADVKLNTKQIRSMQLMLSKFEYDKALNPSFKPGKFSLYVESISLF</sequence>
<dbReference type="EMBL" id="JADEXQ010000005">
    <property type="protein sequence ID" value="MBE9028644.1"/>
    <property type="molecule type" value="Genomic_DNA"/>
</dbReference>
<dbReference type="InterPro" id="IPR008979">
    <property type="entry name" value="Galactose-bd-like_sf"/>
</dbReference>
<evidence type="ECO:0000313" key="4">
    <source>
        <dbReference type="Proteomes" id="UP000625316"/>
    </source>
</evidence>
<dbReference type="Pfam" id="PF08547">
    <property type="entry name" value="CIA30"/>
    <property type="match status" value="1"/>
</dbReference>